<dbReference type="InterPro" id="IPR035914">
    <property type="entry name" value="Sperma_CUB_dom_sf"/>
</dbReference>
<evidence type="ECO:0000256" key="11">
    <source>
        <dbReference type="ARBA" id="ARBA00023292"/>
    </source>
</evidence>
<dbReference type="InterPro" id="IPR056863">
    <property type="entry name" value="LMN_ATRN_NET-like_EGF"/>
</dbReference>
<dbReference type="SMART" id="SM00042">
    <property type="entry name" value="CUB"/>
    <property type="match status" value="1"/>
</dbReference>
<dbReference type="PANTHER" id="PTHR46376:SF2">
    <property type="entry name" value="DISTRACTED, ISOFORM B"/>
    <property type="match status" value="1"/>
</dbReference>
<dbReference type="InterPro" id="IPR000859">
    <property type="entry name" value="CUB_dom"/>
</dbReference>
<dbReference type="Gene3D" id="2.10.25.10">
    <property type="entry name" value="Laminin"/>
    <property type="match status" value="2"/>
</dbReference>
<evidence type="ECO:0000256" key="9">
    <source>
        <dbReference type="ARBA" id="ARBA00023157"/>
    </source>
</evidence>
<feature type="domain" description="Laminin EGF-like" evidence="18">
    <location>
        <begin position="1030"/>
        <end position="1077"/>
    </location>
</feature>
<keyword evidence="10" id="KW-0325">Glycoprotein</keyword>
<dbReference type="CDD" id="cd00054">
    <property type="entry name" value="EGF_CA"/>
    <property type="match status" value="1"/>
</dbReference>
<sequence>MCCVNNTTLKLDDTEEEDRAKYYRTRRHSNSSARAQQCCYVLHTDEQQEEQLHQQQQQTQQDQQQQHLLHQQQYIPASTARSFNSKYRRKYLLLLIFVLFHICSSSLARVTAYNCTAAGGCQNNGSCRDGQCICADGWQGPECQFCGGKVRLHHPSGVIHDGWGNYSVSVKCSWLIDARPQQQQQLLQQHSNHTHGKQTPPPTIRMHLREFATECGWDHLYIYDGDSVDSSLLAVFSGLMYRGNFSIRSVPQVIARSGAALLHFFSDDAYNMSGFNLSYRMNACPSDSEDVECSGHGMCRNGFCICDQLYSGDACNIAACPNNCYEKEGHGVCNIEKERCICKKEYGGNDCSQLRAHGIWSSVNAQLPPNGTASHAAAVWHDTMYIISGESYGRGRLMTSYDFNGDIWEAVHPAKGTMIPAQRYGMSTVVHGDKIYMYGGVVKGTGITNELWAFDMSAKTWENITVITDETCASTTAAYAMCGPLHVTGHSATLVPSYGDKHGYRYMVVIFGRSPQYGYLNTVQEYNFNTREWKIVETAGYVVKGGFSHSAAYDMLTEKIYVYGGIVSESEANQYITPRLYAYSPATRTWSLLSSAPSARLLHTANFVNEGLMMVFGGNTHNDTAESYGAKCYSQDLLVYDVICDSWHKQNIPDHLQADLARFGHSSVVFDGSLYIYGGFNGQLLNDMLRFTPGHCEIYTKEEKCSNARPGVKCVWDVQMGKCVQIKHVQKSAIFGREQYDYVACPSKSRIAMTSQLLLDVARCRELNNCQSCVSNSYGCTYCGNGVCSKERCRDTTPQTSVFYETSTQHQQQSQQSKSQFVVATLAPPLNVKHLENCPKSEDFRTAAICEQLHTCHACAANSNCMWEAEHNRCRHWANGGGAVAPLGNRTVDDVICPPSCASLTNCHNCTENDCIWCQNELRCVDRNSYTASFPYGQCREWTTHVYKCRSAPATALTALSSNSTATYISTAQCGFYNSCSQCLDDPACGWCDDGTNTGLGKCIEGGALMAHEPEQCPAGQWYFTSCPLCNCNGHSKCEKGSSQCVQPCSDLTYGQHCEKCTRGYWGNPINGGQCQKCECNKQGDLCNPDNGKCFCNTKGIVGDHCEKCDSQNHYHGDPIASTCFYELTIDYQFTFNLSKKEDRHFQKINFRNSPVKPEIDADFTITCSVPAKMNITVKRAGAPINEIFTGINCSTFRHRFPKTEFNFGHSPEDNSSLTTFYVSVYDFQPPIWIQIAFSQYPKLNLQQFFITFSTCFLLLLLMAAILWKIKQKYDMFRRRQRLFVEMEQMASRPFSQVLVEIESRENIDLSLTMEGIANMSKKRKKDCPSPIALEPCSGNRAAVLSLLVRLPTGGLQHAPPGQSAGLAVASALVTLGNPRRPSIDHTKEPKSKRKQSQHPDSCT</sequence>
<keyword evidence="20" id="KW-1185">Reference proteome</keyword>
<dbReference type="Proteomes" id="UP001652621">
    <property type="component" value="Unplaced"/>
</dbReference>
<keyword evidence="4 15" id="KW-0812">Transmembrane</keyword>
<keyword evidence="6" id="KW-0677">Repeat</keyword>
<dbReference type="Gene3D" id="2.120.10.80">
    <property type="entry name" value="Kelch-type beta propeller"/>
    <property type="match status" value="2"/>
</dbReference>
<dbReference type="InterPro" id="IPR056732">
    <property type="entry name" value="GBD_ATRN"/>
</dbReference>
<comment type="subcellular location">
    <subcellularLocation>
        <location evidence="1">Membrane</location>
        <topology evidence="1">Single-pass membrane protein</topology>
    </subcellularLocation>
</comment>
<protein>
    <submittedName>
        <fullName evidence="21">Attractin-like protein 1</fullName>
    </submittedName>
</protein>
<dbReference type="FunFam" id="2.60.120.290:FF:000046">
    <property type="entry name" value="Attractin-like protein 1"/>
    <property type="match status" value="1"/>
</dbReference>
<evidence type="ECO:0000313" key="21">
    <source>
        <dbReference type="RefSeq" id="XP_005185498.1"/>
    </source>
</evidence>
<keyword evidence="8 15" id="KW-0472">Membrane</keyword>
<dbReference type="eggNOG" id="KOG1388">
    <property type="taxonomic scope" value="Eukaryota"/>
</dbReference>
<dbReference type="VEuPathDB" id="VectorBase:MDOA010948"/>
<keyword evidence="2" id="KW-0880">Kelch repeat</keyword>
<dbReference type="EnsemblMetazoa" id="MDOA010948-RA">
    <property type="protein sequence ID" value="MDOA010948-PA"/>
    <property type="gene ID" value="MDOA010948"/>
</dbReference>
<dbReference type="Gene3D" id="2.60.120.290">
    <property type="entry name" value="Spermadhesin, CUB domain"/>
    <property type="match status" value="1"/>
</dbReference>
<dbReference type="Pfam" id="PF00053">
    <property type="entry name" value="EGF_laminin"/>
    <property type="match status" value="1"/>
</dbReference>
<evidence type="ECO:0000259" key="16">
    <source>
        <dbReference type="PROSITE" id="PS01180"/>
    </source>
</evidence>
<reference evidence="19" key="1">
    <citation type="submission" date="2020-05" db="UniProtKB">
        <authorList>
            <consortium name="EnsemblMetazoa"/>
        </authorList>
    </citation>
    <scope>IDENTIFICATION</scope>
    <source>
        <strain evidence="19">Aabys</strain>
    </source>
</reference>
<proteinExistence type="predicted"/>
<comment type="caution">
    <text evidence="12">Lacks conserved residue(s) required for the propagation of feature annotation.</text>
</comment>
<feature type="disulfide bond" evidence="13">
    <location>
        <begin position="1049"/>
        <end position="1058"/>
    </location>
</feature>
<evidence type="ECO:0000256" key="5">
    <source>
        <dbReference type="ARBA" id="ARBA00022729"/>
    </source>
</evidence>
<evidence type="ECO:0000256" key="8">
    <source>
        <dbReference type="ARBA" id="ARBA00023136"/>
    </source>
</evidence>
<evidence type="ECO:0000256" key="14">
    <source>
        <dbReference type="SAM" id="MobiDB-lite"/>
    </source>
</evidence>
<dbReference type="PROSITE" id="PS00022">
    <property type="entry name" value="EGF_1"/>
    <property type="match status" value="2"/>
</dbReference>
<dbReference type="SUPFAM" id="SSF57196">
    <property type="entry name" value="EGF/Laminin"/>
    <property type="match status" value="1"/>
</dbReference>
<dbReference type="CDD" id="cd00055">
    <property type="entry name" value="EGF_Lam"/>
    <property type="match status" value="2"/>
</dbReference>
<keyword evidence="11 13" id="KW-0424">Laminin EGF-like domain</keyword>
<dbReference type="InterPro" id="IPR000742">
    <property type="entry name" value="EGF"/>
</dbReference>
<evidence type="ECO:0000256" key="6">
    <source>
        <dbReference type="ARBA" id="ARBA00022737"/>
    </source>
</evidence>
<dbReference type="KEGG" id="mde:101895380"/>
<feature type="disulfide bond" evidence="13">
    <location>
        <begin position="1061"/>
        <end position="1075"/>
    </location>
</feature>
<dbReference type="InterPro" id="IPR051568">
    <property type="entry name" value="LZTR1/Attractin"/>
</dbReference>
<dbReference type="PANTHER" id="PTHR46376">
    <property type="entry name" value="LEUCINE-ZIPPER-LIKE TRANSCRIPTIONAL REGULATOR 1"/>
    <property type="match status" value="1"/>
</dbReference>
<accession>A0A1I8N2W6</accession>
<dbReference type="GO" id="GO:0048513">
    <property type="term" value="P:animal organ development"/>
    <property type="evidence" value="ECO:0007669"/>
    <property type="project" value="UniProtKB-ARBA"/>
</dbReference>
<dbReference type="InterPro" id="IPR056737">
    <property type="entry name" value="Beta-prop_ATRN-MKLN-like"/>
</dbReference>
<evidence type="ECO:0000313" key="19">
    <source>
        <dbReference type="EnsemblMetazoa" id="MDOA010948-PA"/>
    </source>
</evidence>
<dbReference type="Pfam" id="PF24972">
    <property type="entry name" value="GBD_ATRN"/>
    <property type="match status" value="1"/>
</dbReference>
<feature type="transmembrane region" description="Helical" evidence="15">
    <location>
        <begin position="1249"/>
        <end position="1270"/>
    </location>
</feature>
<dbReference type="SUPFAM" id="SSF117281">
    <property type="entry name" value="Kelch motif"/>
    <property type="match status" value="2"/>
</dbReference>
<feature type="transmembrane region" description="Helical" evidence="15">
    <location>
        <begin position="91"/>
        <end position="108"/>
    </location>
</feature>
<dbReference type="PROSITE" id="PS50026">
    <property type="entry name" value="EGF_3"/>
    <property type="match status" value="1"/>
</dbReference>
<dbReference type="Pfam" id="PF24981">
    <property type="entry name" value="Beta-prop_ATRN-LZTR1"/>
    <property type="match status" value="1"/>
</dbReference>
<evidence type="ECO:0000256" key="2">
    <source>
        <dbReference type="ARBA" id="ARBA00022441"/>
    </source>
</evidence>
<evidence type="ECO:0000256" key="1">
    <source>
        <dbReference type="ARBA" id="ARBA00004167"/>
    </source>
</evidence>
<evidence type="ECO:0000256" key="10">
    <source>
        <dbReference type="ARBA" id="ARBA00023180"/>
    </source>
</evidence>
<dbReference type="Pfam" id="PF23106">
    <property type="entry name" value="EGF_Teneurin"/>
    <property type="match status" value="1"/>
</dbReference>
<feature type="region of interest" description="Disordered" evidence="14">
    <location>
        <begin position="1377"/>
        <end position="1404"/>
    </location>
</feature>
<dbReference type="GO" id="GO:0048731">
    <property type="term" value="P:system development"/>
    <property type="evidence" value="ECO:0007669"/>
    <property type="project" value="UniProtKB-ARBA"/>
</dbReference>
<evidence type="ECO:0000259" key="17">
    <source>
        <dbReference type="PROSITE" id="PS50026"/>
    </source>
</evidence>
<dbReference type="SMART" id="SM00423">
    <property type="entry name" value="PSI"/>
    <property type="match status" value="5"/>
</dbReference>
<dbReference type="PROSITE" id="PS50027">
    <property type="entry name" value="EGF_LAM_2"/>
    <property type="match status" value="1"/>
</dbReference>
<dbReference type="STRING" id="7370.A0A1I8N2W6"/>
<dbReference type="GO" id="GO:0005794">
    <property type="term" value="C:Golgi apparatus"/>
    <property type="evidence" value="ECO:0007669"/>
    <property type="project" value="TreeGrafter"/>
</dbReference>
<dbReference type="InterPro" id="IPR016201">
    <property type="entry name" value="PSI"/>
</dbReference>
<gene>
    <name evidence="19" type="primary">101895380</name>
    <name evidence="21" type="synonym">LOC101895380</name>
</gene>
<feature type="disulfide bond" evidence="12">
    <location>
        <begin position="134"/>
        <end position="143"/>
    </location>
</feature>
<keyword evidence="5" id="KW-0732">Signal</keyword>
<dbReference type="OrthoDB" id="9998912at2759"/>
<dbReference type="GO" id="GO:0016020">
    <property type="term" value="C:membrane"/>
    <property type="evidence" value="ECO:0007669"/>
    <property type="project" value="UniProtKB-SubCell"/>
</dbReference>
<keyword evidence="9 12" id="KW-1015">Disulfide bond</keyword>
<evidence type="ECO:0000256" key="3">
    <source>
        <dbReference type="ARBA" id="ARBA00022536"/>
    </source>
</evidence>
<reference evidence="21" key="2">
    <citation type="submission" date="2025-04" db="UniProtKB">
        <authorList>
            <consortium name="RefSeq"/>
        </authorList>
    </citation>
    <scope>IDENTIFICATION</scope>
    <source>
        <strain evidence="21">Aabys</strain>
    </source>
</reference>
<evidence type="ECO:0000256" key="12">
    <source>
        <dbReference type="PROSITE-ProRule" id="PRU00076"/>
    </source>
</evidence>
<evidence type="ECO:0000313" key="20">
    <source>
        <dbReference type="Proteomes" id="UP001652621"/>
    </source>
</evidence>
<evidence type="ECO:0000256" key="4">
    <source>
        <dbReference type="ARBA" id="ARBA00022692"/>
    </source>
</evidence>
<keyword evidence="7 15" id="KW-1133">Transmembrane helix</keyword>
<dbReference type="PROSITE" id="PS01180">
    <property type="entry name" value="CUB"/>
    <property type="match status" value="1"/>
</dbReference>
<evidence type="ECO:0000256" key="13">
    <source>
        <dbReference type="PROSITE-ProRule" id="PRU00460"/>
    </source>
</evidence>
<name>A0A1I8N2W6_MUSDO</name>
<dbReference type="SUPFAM" id="SSF49854">
    <property type="entry name" value="Spermadhesin, CUB domain"/>
    <property type="match status" value="1"/>
</dbReference>
<evidence type="ECO:0000259" key="18">
    <source>
        <dbReference type="PROSITE" id="PS50027"/>
    </source>
</evidence>
<evidence type="ECO:0000256" key="7">
    <source>
        <dbReference type="ARBA" id="ARBA00022989"/>
    </source>
</evidence>
<dbReference type="Pfam" id="PF24973">
    <property type="entry name" value="EGF_LMN_ATRN"/>
    <property type="match status" value="1"/>
</dbReference>
<dbReference type="VEuPathDB" id="VectorBase:MDOMA2_017173"/>
<dbReference type="InterPro" id="IPR002165">
    <property type="entry name" value="Plexin_repeat"/>
</dbReference>
<dbReference type="RefSeq" id="XP_005185498.1">
    <property type="nucleotide sequence ID" value="XM_005185441.3"/>
</dbReference>
<dbReference type="Pfam" id="PF01437">
    <property type="entry name" value="PSI"/>
    <property type="match status" value="1"/>
</dbReference>
<feature type="domain" description="EGF-like" evidence="17">
    <location>
        <begin position="111"/>
        <end position="144"/>
    </location>
</feature>
<keyword evidence="3 12" id="KW-0245">EGF-like domain</keyword>
<feature type="domain" description="CUB" evidence="16">
    <location>
        <begin position="146"/>
        <end position="282"/>
    </location>
</feature>
<dbReference type="InterPro" id="IPR015915">
    <property type="entry name" value="Kelch-typ_b-propeller"/>
</dbReference>
<dbReference type="SMART" id="SM00180">
    <property type="entry name" value="EGF_Lam"/>
    <property type="match status" value="2"/>
</dbReference>
<dbReference type="InterPro" id="IPR002049">
    <property type="entry name" value="LE_dom"/>
</dbReference>
<dbReference type="CDD" id="cd00041">
    <property type="entry name" value="CUB"/>
    <property type="match status" value="1"/>
</dbReference>
<evidence type="ECO:0000256" key="15">
    <source>
        <dbReference type="SAM" id="Phobius"/>
    </source>
</evidence>
<organism evidence="19">
    <name type="scientific">Musca domestica</name>
    <name type="common">House fly</name>
    <dbReference type="NCBI Taxonomy" id="7370"/>
    <lineage>
        <taxon>Eukaryota</taxon>
        <taxon>Metazoa</taxon>
        <taxon>Ecdysozoa</taxon>
        <taxon>Arthropoda</taxon>
        <taxon>Hexapoda</taxon>
        <taxon>Insecta</taxon>
        <taxon>Pterygota</taxon>
        <taxon>Neoptera</taxon>
        <taxon>Endopterygota</taxon>
        <taxon>Diptera</taxon>
        <taxon>Brachycera</taxon>
        <taxon>Muscomorpha</taxon>
        <taxon>Muscoidea</taxon>
        <taxon>Muscidae</taxon>
        <taxon>Musca</taxon>
    </lineage>
</organism>